<proteinExistence type="predicted"/>
<accession>D0W8L9</accession>
<comment type="caution">
    <text evidence="1">The sequence shown here is derived from an EMBL/GenBank/DDBJ whole genome shotgun (WGS) entry which is preliminary data.</text>
</comment>
<dbReference type="EMBL" id="ACEQ02000008">
    <property type="protein sequence ID" value="EEZ76149.1"/>
    <property type="molecule type" value="Genomic_DNA"/>
</dbReference>
<dbReference type="AlphaFoldDB" id="D0W8L9"/>
<gene>
    <name evidence="1" type="ORF">NEILACOT_03872</name>
</gene>
<reference evidence="1 2" key="1">
    <citation type="submission" date="2009-10" db="EMBL/GenBank/DDBJ databases">
        <authorList>
            <person name="Weinstock G."/>
            <person name="Sodergren E."/>
            <person name="Clifton S."/>
            <person name="Fulton L."/>
            <person name="Fulton B."/>
            <person name="Courtney L."/>
            <person name="Fronick C."/>
            <person name="Harrison M."/>
            <person name="Strong C."/>
            <person name="Farmer C."/>
            <person name="Delahaunty K."/>
            <person name="Markovic C."/>
            <person name="Hall O."/>
            <person name="Minx P."/>
            <person name="Tomlinson C."/>
            <person name="Mitreva M."/>
            <person name="Nelson J."/>
            <person name="Hou S."/>
            <person name="Wollam A."/>
            <person name="Pepin K.H."/>
            <person name="Johnson M."/>
            <person name="Bhonagiri V."/>
            <person name="Nash W.E."/>
            <person name="Warren W."/>
            <person name="Chinwalla A."/>
            <person name="Mardis E.R."/>
            <person name="Wilson R.K."/>
        </authorList>
    </citation>
    <scope>NUCLEOTIDE SEQUENCE [LARGE SCALE GENOMIC DNA]</scope>
    <source>
        <strain evidence="1 2">ATCC 23970</strain>
    </source>
</reference>
<evidence type="ECO:0000313" key="1">
    <source>
        <dbReference type="EMBL" id="EEZ76149.1"/>
    </source>
</evidence>
<evidence type="ECO:0000313" key="2">
    <source>
        <dbReference type="Proteomes" id="UP000003843"/>
    </source>
</evidence>
<sequence>MHFGVDAQFAQRIKIEVLDIGGGGFEGDLELIIVLQAVGVVAVAAVFRASAGLDVGGKPRLGTERAQAGGGVGSAGADFHIERLDDGAAFVCPECLQLEDDLLEGKHGLLFDKIKVLFYCFHSRLNRFISKAADLKPGRTDNIVD</sequence>
<organism evidence="1 2">
    <name type="scientific">Neisseria lactamica ATCC 23970</name>
    <dbReference type="NCBI Taxonomy" id="546265"/>
    <lineage>
        <taxon>Bacteria</taxon>
        <taxon>Pseudomonadati</taxon>
        <taxon>Pseudomonadota</taxon>
        <taxon>Betaproteobacteria</taxon>
        <taxon>Neisseriales</taxon>
        <taxon>Neisseriaceae</taxon>
        <taxon>Neisseria</taxon>
    </lineage>
</organism>
<protein>
    <submittedName>
        <fullName evidence="1">Uncharacterized protein</fullName>
    </submittedName>
</protein>
<name>D0W8L9_NEILA</name>
<dbReference type="Proteomes" id="UP000003843">
    <property type="component" value="Unassembled WGS sequence"/>
</dbReference>